<keyword evidence="1" id="KW-0472">Membrane</keyword>
<gene>
    <name evidence="2" type="ORF">QTL97_17775</name>
</gene>
<sequence>MLSVTCGELSVIVTNISVTSGKLSVTFAIISVTFRKLSSFRDFSPMKNRRADGRIYDSPFSAARVLLYRYKVLIYGVRVLVLR</sequence>
<name>A0AAW9AGG7_9BACL</name>
<comment type="caution">
    <text evidence="2">The sequence shown here is derived from an EMBL/GenBank/DDBJ whole genome shotgun (WGS) entry which is preliminary data.</text>
</comment>
<dbReference type="EMBL" id="JAUBDJ010000017">
    <property type="protein sequence ID" value="MDW0118776.1"/>
    <property type="molecule type" value="Genomic_DNA"/>
</dbReference>
<evidence type="ECO:0000256" key="1">
    <source>
        <dbReference type="SAM" id="Phobius"/>
    </source>
</evidence>
<keyword evidence="1" id="KW-1133">Transmembrane helix</keyword>
<reference evidence="2 3" key="1">
    <citation type="submission" date="2023-06" db="EMBL/GenBank/DDBJ databases">
        <title>Sporosarcina sp. nov., isolated from Korean traditional fermented seafood 'Jeotgal'.</title>
        <authorList>
            <person name="Yang A.I."/>
            <person name="Shin N.-R."/>
        </authorList>
    </citation>
    <scope>NUCLEOTIDE SEQUENCE [LARGE SCALE GENOMIC DNA]</scope>
    <source>
        <strain evidence="2 3">KCTC43456</strain>
    </source>
</reference>
<dbReference type="AlphaFoldDB" id="A0AAW9AGG7"/>
<proteinExistence type="predicted"/>
<feature type="transmembrane region" description="Helical" evidence="1">
    <location>
        <begin position="12"/>
        <end position="34"/>
    </location>
</feature>
<accession>A0AAW9AGG7</accession>
<dbReference type="Proteomes" id="UP001271648">
    <property type="component" value="Unassembled WGS sequence"/>
</dbReference>
<organism evidence="2 3">
    <name type="scientific">Sporosarcina thermotolerans</name>
    <dbReference type="NCBI Taxonomy" id="633404"/>
    <lineage>
        <taxon>Bacteria</taxon>
        <taxon>Bacillati</taxon>
        <taxon>Bacillota</taxon>
        <taxon>Bacilli</taxon>
        <taxon>Bacillales</taxon>
        <taxon>Caryophanaceae</taxon>
        <taxon>Sporosarcina</taxon>
    </lineage>
</organism>
<protein>
    <submittedName>
        <fullName evidence="2">Uncharacterized protein</fullName>
    </submittedName>
</protein>
<keyword evidence="3" id="KW-1185">Reference proteome</keyword>
<evidence type="ECO:0000313" key="3">
    <source>
        <dbReference type="Proteomes" id="UP001271648"/>
    </source>
</evidence>
<keyword evidence="1" id="KW-0812">Transmembrane</keyword>
<evidence type="ECO:0000313" key="2">
    <source>
        <dbReference type="EMBL" id="MDW0118776.1"/>
    </source>
</evidence>